<protein>
    <submittedName>
        <fullName evidence="1">ATP-dependent DNA helicase</fullName>
    </submittedName>
</protein>
<dbReference type="AlphaFoldDB" id="A0A8X7C6X4"/>
<dbReference type="OrthoDB" id="6435532at2759"/>
<name>A0A8X7C6X4_9ARAC</name>
<organism evidence="1 2">
    <name type="scientific">Trichonephila inaurata madagascariensis</name>
    <dbReference type="NCBI Taxonomy" id="2747483"/>
    <lineage>
        <taxon>Eukaryota</taxon>
        <taxon>Metazoa</taxon>
        <taxon>Ecdysozoa</taxon>
        <taxon>Arthropoda</taxon>
        <taxon>Chelicerata</taxon>
        <taxon>Arachnida</taxon>
        <taxon>Araneae</taxon>
        <taxon>Araneomorphae</taxon>
        <taxon>Entelegynae</taxon>
        <taxon>Araneoidea</taxon>
        <taxon>Nephilidae</taxon>
        <taxon>Trichonephila</taxon>
        <taxon>Trichonephila inaurata</taxon>
    </lineage>
</organism>
<keyword evidence="1" id="KW-0378">Hydrolase</keyword>
<keyword evidence="2" id="KW-1185">Reference proteome</keyword>
<accession>A0A8X7C6X4</accession>
<evidence type="ECO:0000313" key="2">
    <source>
        <dbReference type="Proteomes" id="UP000886998"/>
    </source>
</evidence>
<keyword evidence="1" id="KW-0347">Helicase</keyword>
<evidence type="ECO:0000313" key="1">
    <source>
        <dbReference type="EMBL" id="GFY55742.1"/>
    </source>
</evidence>
<proteinExistence type="predicted"/>
<sequence length="168" mass="18877">MSSPAIIPSSLLEDYAHSNSTLEEASISESPNKICELFAIILVFCGVGDPIKLWEKHKGSLSEDVKKQIEAEQGNIDLYLNIVYNQCLILLEDIVISMSGETLLQFRFLSPSQEVGFAISNHQYVKELAYNTLHLSKIMAQNVPKLSQEQKELYFLDSPGGMEPKKHF</sequence>
<keyword evidence="1" id="KW-0547">Nucleotide-binding</keyword>
<dbReference type="EMBL" id="BMAV01010545">
    <property type="protein sequence ID" value="GFY55742.1"/>
    <property type="molecule type" value="Genomic_DNA"/>
</dbReference>
<keyword evidence="1" id="KW-0067">ATP-binding</keyword>
<gene>
    <name evidence="1" type="primary">EVAR_37517_1</name>
    <name evidence="1" type="ORF">TNIN_140211</name>
</gene>
<reference evidence="1" key="1">
    <citation type="submission" date="2020-08" db="EMBL/GenBank/DDBJ databases">
        <title>Multicomponent nature underlies the extraordinary mechanical properties of spider dragline silk.</title>
        <authorList>
            <person name="Kono N."/>
            <person name="Nakamura H."/>
            <person name="Mori M."/>
            <person name="Yoshida Y."/>
            <person name="Ohtoshi R."/>
            <person name="Malay A.D."/>
            <person name="Moran D.A.P."/>
            <person name="Tomita M."/>
            <person name="Numata K."/>
            <person name="Arakawa K."/>
        </authorList>
    </citation>
    <scope>NUCLEOTIDE SEQUENCE</scope>
</reference>
<comment type="caution">
    <text evidence="1">The sequence shown here is derived from an EMBL/GenBank/DDBJ whole genome shotgun (WGS) entry which is preliminary data.</text>
</comment>
<dbReference type="GO" id="GO:0004386">
    <property type="term" value="F:helicase activity"/>
    <property type="evidence" value="ECO:0007669"/>
    <property type="project" value="UniProtKB-KW"/>
</dbReference>
<dbReference type="Proteomes" id="UP000886998">
    <property type="component" value="Unassembled WGS sequence"/>
</dbReference>